<dbReference type="AlphaFoldDB" id="A0A2R6W0F0"/>
<name>A0A2R6W0F0_MARPO</name>
<reference evidence="3" key="1">
    <citation type="journal article" date="2017" name="Cell">
        <title>Insights into land plant evolution garnered from the Marchantia polymorpha genome.</title>
        <authorList>
            <person name="Bowman J.L."/>
            <person name="Kohchi T."/>
            <person name="Yamato K.T."/>
            <person name="Jenkins J."/>
            <person name="Shu S."/>
            <person name="Ishizaki K."/>
            <person name="Yamaoka S."/>
            <person name="Nishihama R."/>
            <person name="Nakamura Y."/>
            <person name="Berger F."/>
            <person name="Adam C."/>
            <person name="Aki S.S."/>
            <person name="Althoff F."/>
            <person name="Araki T."/>
            <person name="Arteaga-Vazquez M.A."/>
            <person name="Balasubrmanian S."/>
            <person name="Barry K."/>
            <person name="Bauer D."/>
            <person name="Boehm C.R."/>
            <person name="Briginshaw L."/>
            <person name="Caballero-Perez J."/>
            <person name="Catarino B."/>
            <person name="Chen F."/>
            <person name="Chiyoda S."/>
            <person name="Chovatia M."/>
            <person name="Davies K.M."/>
            <person name="Delmans M."/>
            <person name="Demura T."/>
            <person name="Dierschke T."/>
            <person name="Dolan L."/>
            <person name="Dorantes-Acosta A.E."/>
            <person name="Eklund D.M."/>
            <person name="Florent S.N."/>
            <person name="Flores-Sandoval E."/>
            <person name="Fujiyama A."/>
            <person name="Fukuzawa H."/>
            <person name="Galik B."/>
            <person name="Grimanelli D."/>
            <person name="Grimwood J."/>
            <person name="Grossniklaus U."/>
            <person name="Hamada T."/>
            <person name="Haseloff J."/>
            <person name="Hetherington A.J."/>
            <person name="Higo A."/>
            <person name="Hirakawa Y."/>
            <person name="Hundley H.N."/>
            <person name="Ikeda Y."/>
            <person name="Inoue K."/>
            <person name="Inoue S.I."/>
            <person name="Ishida S."/>
            <person name="Jia Q."/>
            <person name="Kakita M."/>
            <person name="Kanazawa T."/>
            <person name="Kawai Y."/>
            <person name="Kawashima T."/>
            <person name="Kennedy M."/>
            <person name="Kinose K."/>
            <person name="Kinoshita T."/>
            <person name="Kohara Y."/>
            <person name="Koide E."/>
            <person name="Komatsu K."/>
            <person name="Kopischke S."/>
            <person name="Kubo M."/>
            <person name="Kyozuka J."/>
            <person name="Lagercrantz U."/>
            <person name="Lin S.S."/>
            <person name="Lindquist E."/>
            <person name="Lipzen A.M."/>
            <person name="Lu C.W."/>
            <person name="De Luna E."/>
            <person name="Martienssen R.A."/>
            <person name="Minamino N."/>
            <person name="Mizutani M."/>
            <person name="Mizutani M."/>
            <person name="Mochizuki N."/>
            <person name="Monte I."/>
            <person name="Mosher R."/>
            <person name="Nagasaki H."/>
            <person name="Nakagami H."/>
            <person name="Naramoto S."/>
            <person name="Nishitani K."/>
            <person name="Ohtani M."/>
            <person name="Okamoto T."/>
            <person name="Okumura M."/>
            <person name="Phillips J."/>
            <person name="Pollak B."/>
            <person name="Reinders A."/>
            <person name="Rovekamp M."/>
            <person name="Sano R."/>
            <person name="Sawa S."/>
            <person name="Schmid M.W."/>
            <person name="Shirakawa M."/>
            <person name="Solano R."/>
            <person name="Spunde A."/>
            <person name="Suetsugu N."/>
            <person name="Sugano S."/>
            <person name="Sugiyama A."/>
            <person name="Sun R."/>
            <person name="Suzuki Y."/>
            <person name="Takenaka M."/>
            <person name="Takezawa D."/>
            <person name="Tomogane H."/>
            <person name="Tsuzuki M."/>
            <person name="Ueda T."/>
            <person name="Umeda M."/>
            <person name="Ward J.M."/>
            <person name="Watanabe Y."/>
            <person name="Yazaki K."/>
            <person name="Yokoyama R."/>
            <person name="Yoshitake Y."/>
            <person name="Yotsui I."/>
            <person name="Zachgo S."/>
            <person name="Schmutz J."/>
        </authorList>
    </citation>
    <scope>NUCLEOTIDE SEQUENCE [LARGE SCALE GENOMIC DNA]</scope>
    <source>
        <strain evidence="3">Tak-1</strain>
    </source>
</reference>
<proteinExistence type="predicted"/>
<accession>A0A2R6W0F0</accession>
<dbReference type="Gramene" id="Mp5g19940.1">
    <property type="protein sequence ID" value="Mp5g19940.1.cds1"/>
    <property type="gene ID" value="Mp5g19940"/>
</dbReference>
<feature type="region of interest" description="Disordered" evidence="1">
    <location>
        <begin position="31"/>
        <end position="71"/>
    </location>
</feature>
<gene>
    <name evidence="2" type="ORF">MARPO_0206s0005</name>
</gene>
<evidence type="ECO:0000313" key="2">
    <source>
        <dbReference type="EMBL" id="PTQ27320.1"/>
    </source>
</evidence>
<organism evidence="2 3">
    <name type="scientific">Marchantia polymorpha</name>
    <name type="common">Common liverwort</name>
    <name type="synonym">Marchantia aquatica</name>
    <dbReference type="NCBI Taxonomy" id="3197"/>
    <lineage>
        <taxon>Eukaryota</taxon>
        <taxon>Viridiplantae</taxon>
        <taxon>Streptophyta</taxon>
        <taxon>Embryophyta</taxon>
        <taxon>Marchantiophyta</taxon>
        <taxon>Marchantiopsida</taxon>
        <taxon>Marchantiidae</taxon>
        <taxon>Marchantiales</taxon>
        <taxon>Marchantiaceae</taxon>
        <taxon>Marchantia</taxon>
    </lineage>
</organism>
<dbReference type="Proteomes" id="UP000244005">
    <property type="component" value="Unassembled WGS sequence"/>
</dbReference>
<evidence type="ECO:0000313" key="3">
    <source>
        <dbReference type="Proteomes" id="UP000244005"/>
    </source>
</evidence>
<sequence length="71" mass="7697">MPNAGRPLGQGSSSQAADFLKCLRPLSRELSTEPPLRGNCRDREALERRDPNWCRGPPSALSPSARDGHGV</sequence>
<feature type="compositionally biased region" description="Basic and acidic residues" evidence="1">
    <location>
        <begin position="39"/>
        <end position="52"/>
    </location>
</feature>
<dbReference type="EMBL" id="KZ772873">
    <property type="protein sequence ID" value="PTQ27320.1"/>
    <property type="molecule type" value="Genomic_DNA"/>
</dbReference>
<protein>
    <submittedName>
        <fullName evidence="2">Uncharacterized protein</fullName>
    </submittedName>
</protein>
<evidence type="ECO:0000256" key="1">
    <source>
        <dbReference type="SAM" id="MobiDB-lite"/>
    </source>
</evidence>
<keyword evidence="3" id="KW-1185">Reference proteome</keyword>